<dbReference type="SUPFAM" id="SSF53383">
    <property type="entry name" value="PLP-dependent transferases"/>
    <property type="match status" value="1"/>
</dbReference>
<dbReference type="GO" id="GO:0004141">
    <property type="term" value="F:dethiobiotin synthase activity"/>
    <property type="evidence" value="ECO:0007669"/>
    <property type="project" value="TreeGrafter"/>
</dbReference>
<dbReference type="InterPro" id="IPR015421">
    <property type="entry name" value="PyrdxlP-dep_Trfase_major"/>
</dbReference>
<name>A0A0E9NJ86_SAICN</name>
<dbReference type="AlphaFoldDB" id="A0A0E9NJ86"/>
<evidence type="ECO:0008006" key="5">
    <source>
        <dbReference type="Google" id="ProtNLM"/>
    </source>
</evidence>
<dbReference type="InterPro" id="IPR027417">
    <property type="entry name" value="P-loop_NTPase"/>
</dbReference>
<dbReference type="RefSeq" id="XP_019021238.1">
    <property type="nucleotide sequence ID" value="XM_019170347.1"/>
</dbReference>
<keyword evidence="2" id="KW-0808">Transferase</keyword>
<sequence length="793" mass="86761">MPGISSFLSRSINTHQIYGANTNVGKTIISTILTRAAALNYPQEQTWYLKPISTGEAKDADDSHVKRYTGDLPNVTPKCLWQYSDPVSPHLVAGPTPPSDHSVLSQVSNYLNMAASSGPGSFFLETAGGIHSPTLNRVPQADFYRPLRLPTILVADPHLGGISTSIAAHEGLHIRGYDTDAVFVFRDNYYRNHEYLQSHFASLSKPIPTIVLPGPPPRQEDSAEDQKALAAYYEVVSGSKLIKRTLEMLKETHEMRREALETLAQRAQDRIWWPFAQHSELLDPGKITTIDSAHGDFFSTLSPSASAPSANLLQQTHDASASWWTQGLGHANPQLTLAAAHAAGRYGHVMFANAIHEPALRLADSLLQTLRNPRFQRVFYSDNGSTGVEVALKMGMRAARVRYAWTDKKDVEVLGMDGNYHGDTMGAMDCSESNIFNESVEWHKGRGYWFKPPTVILRKGVWEVRQPSGEVETFEGLEGVMDVEKRVGGKMYEMYCRRVKGELEKVIIGDGRRFGAMIVEPIILGAGGMVFVDPLYQRALVDTVRSSTNLFSIGSPKSAGDFTPTGDSNAWTGLPIIFDEVFTGLYRLGQPTPSSFLGSNTHPDIGIYAKLLTGGLLPLSATCASKSIFEAFLSGKKEDALLHGHSYTAHAVGCEVACTSLEVMNSGDEEGVWNAHKEDWNTHTTTATTTQNAAAPWSVWSKSWVYDISSHPNVDGVIALGSVLAITLKTSEAGYASSAAQTMLARMREERWEELEGGNVMARPLGNVVYFMAGQKTPVDVLRGVQGVIAKVL</sequence>
<dbReference type="GO" id="GO:0004015">
    <property type="term" value="F:adenosylmethionine-8-amino-7-oxononanoate transaminase activity"/>
    <property type="evidence" value="ECO:0007669"/>
    <property type="project" value="TreeGrafter"/>
</dbReference>
<organism evidence="3 4">
    <name type="scientific">Saitoella complicata (strain BCRC 22490 / CBS 7301 / JCM 7358 / NBRC 10748 / NRRL Y-17804)</name>
    <dbReference type="NCBI Taxonomy" id="698492"/>
    <lineage>
        <taxon>Eukaryota</taxon>
        <taxon>Fungi</taxon>
        <taxon>Dikarya</taxon>
        <taxon>Ascomycota</taxon>
        <taxon>Taphrinomycotina</taxon>
        <taxon>Taphrinomycotina incertae sedis</taxon>
        <taxon>Saitoella</taxon>
    </lineage>
</organism>
<dbReference type="Pfam" id="PF00202">
    <property type="entry name" value="Aminotran_3"/>
    <property type="match status" value="2"/>
</dbReference>
<gene>
    <name evidence="3" type="ORF">G7K_4040-t1</name>
</gene>
<reference evidence="3 4" key="2">
    <citation type="journal article" date="2014" name="J. Gen. Appl. Microbiol.">
        <title>The early diverging ascomycetous budding yeast Saitoella complicata has three histone deacetylases belonging to the Clr6, Hos2, and Rpd3 lineages.</title>
        <authorList>
            <person name="Nishida H."/>
            <person name="Matsumoto T."/>
            <person name="Kondo S."/>
            <person name="Hamamoto M."/>
            <person name="Yoshikawa H."/>
        </authorList>
    </citation>
    <scope>NUCLEOTIDE SEQUENCE [LARGE SCALE GENOMIC DNA]</scope>
    <source>
        <strain evidence="3 4">NRRL Y-17804</strain>
    </source>
</reference>
<dbReference type="STRING" id="698492.A0A0E9NJ86"/>
<dbReference type="InterPro" id="IPR015424">
    <property type="entry name" value="PyrdxlP-dep_Trfase"/>
</dbReference>
<dbReference type="Gene3D" id="3.40.50.300">
    <property type="entry name" value="P-loop containing nucleotide triphosphate hydrolases"/>
    <property type="match status" value="1"/>
</dbReference>
<evidence type="ECO:0000313" key="4">
    <source>
        <dbReference type="Proteomes" id="UP000033140"/>
    </source>
</evidence>
<dbReference type="OMA" id="KGWASRA"/>
<dbReference type="Proteomes" id="UP000033140">
    <property type="component" value="Unassembled WGS sequence"/>
</dbReference>
<keyword evidence="1" id="KW-0032">Aminotransferase</keyword>
<dbReference type="GO" id="GO:0005739">
    <property type="term" value="C:mitochondrion"/>
    <property type="evidence" value="ECO:0007669"/>
    <property type="project" value="TreeGrafter"/>
</dbReference>
<dbReference type="CDD" id="cd03109">
    <property type="entry name" value="DTBS"/>
    <property type="match status" value="1"/>
</dbReference>
<accession>A0A0E9NJ86</accession>
<evidence type="ECO:0000256" key="1">
    <source>
        <dbReference type="ARBA" id="ARBA00022576"/>
    </source>
</evidence>
<reference evidence="3 4" key="1">
    <citation type="journal article" date="2011" name="J. Gen. Appl. Microbiol.">
        <title>Draft genome sequencing of the enigmatic yeast Saitoella complicata.</title>
        <authorList>
            <person name="Nishida H."/>
            <person name="Hamamoto M."/>
            <person name="Sugiyama J."/>
        </authorList>
    </citation>
    <scope>NUCLEOTIDE SEQUENCE [LARGE SCALE GENOMIC DNA]</scope>
    <source>
        <strain evidence="3 4">NRRL Y-17804</strain>
    </source>
</reference>
<dbReference type="GO" id="GO:0030170">
    <property type="term" value="F:pyridoxal phosphate binding"/>
    <property type="evidence" value="ECO:0007669"/>
    <property type="project" value="InterPro"/>
</dbReference>
<dbReference type="Pfam" id="PF13500">
    <property type="entry name" value="AAA_26"/>
    <property type="match status" value="1"/>
</dbReference>
<dbReference type="PANTHER" id="PTHR42684:SF3">
    <property type="entry name" value="ADENOSYLMETHIONINE-8-AMINO-7-OXONONANOATE AMINOTRANSFERASE"/>
    <property type="match status" value="1"/>
</dbReference>
<dbReference type="PANTHER" id="PTHR42684">
    <property type="entry name" value="ADENOSYLMETHIONINE-8-AMINO-7-OXONONANOATE AMINOTRANSFERASE"/>
    <property type="match status" value="1"/>
</dbReference>
<dbReference type="InterPro" id="IPR005814">
    <property type="entry name" value="Aminotrans_3"/>
</dbReference>
<evidence type="ECO:0000256" key="2">
    <source>
        <dbReference type="ARBA" id="ARBA00022679"/>
    </source>
</evidence>
<protein>
    <recommendedName>
        <fullName evidence="5">Dethiobiotin synthase</fullName>
    </recommendedName>
</protein>
<dbReference type="GO" id="GO:0009102">
    <property type="term" value="P:biotin biosynthetic process"/>
    <property type="evidence" value="ECO:0007669"/>
    <property type="project" value="TreeGrafter"/>
</dbReference>
<dbReference type="EMBL" id="BACD03000027">
    <property type="protein sequence ID" value="GAO49904.1"/>
    <property type="molecule type" value="Genomic_DNA"/>
</dbReference>
<keyword evidence="4" id="KW-1185">Reference proteome</keyword>
<dbReference type="SUPFAM" id="SSF52540">
    <property type="entry name" value="P-loop containing nucleoside triphosphate hydrolases"/>
    <property type="match status" value="1"/>
</dbReference>
<dbReference type="Gene3D" id="3.40.640.10">
    <property type="entry name" value="Type I PLP-dependent aspartate aminotransferase-like (Major domain)"/>
    <property type="match status" value="1"/>
</dbReference>
<reference evidence="3 4" key="3">
    <citation type="journal article" date="2015" name="Genome Announc.">
        <title>Draft Genome Sequence of the Archiascomycetous Yeast Saitoella complicata.</title>
        <authorList>
            <person name="Yamauchi K."/>
            <person name="Kondo S."/>
            <person name="Hamamoto M."/>
            <person name="Takahashi Y."/>
            <person name="Ogura Y."/>
            <person name="Hayashi T."/>
            <person name="Nishida H."/>
        </authorList>
    </citation>
    <scope>NUCLEOTIDE SEQUENCE [LARGE SCALE GENOMIC DNA]</scope>
    <source>
        <strain evidence="3 4">NRRL Y-17804</strain>
    </source>
</reference>
<comment type="caution">
    <text evidence="3">The sequence shown here is derived from an EMBL/GenBank/DDBJ whole genome shotgun (WGS) entry which is preliminary data.</text>
</comment>
<dbReference type="OrthoDB" id="425114at2759"/>
<proteinExistence type="predicted"/>
<evidence type="ECO:0000313" key="3">
    <source>
        <dbReference type="EMBL" id="GAO49904.1"/>
    </source>
</evidence>